<evidence type="ECO:0000313" key="2">
    <source>
        <dbReference type="EMBL" id="MBE9661491.1"/>
    </source>
</evidence>
<keyword evidence="3" id="KW-1185">Reference proteome</keyword>
<dbReference type="RefSeq" id="WP_194110679.1">
    <property type="nucleotide sequence ID" value="NZ_JADFFL010000002.1"/>
</dbReference>
<gene>
    <name evidence="2" type="ORF">IRJ16_06310</name>
</gene>
<dbReference type="AlphaFoldDB" id="A0A929PVX8"/>
<sequence length="183" mass="21139">MIQYLIHRCRHCWILPAYQKYPRFKNIVIELPNFLRQYPNVVDASVEYTGFSKQKILRLMQPGVGPKIKLVPHLENQYQTSLFGQYDSKTKMLEINEDYIKALEAASLPRKIQAVSLLLAITTLHEFVHYGRDANGKPRLYFDPKDGGVEAGFSFELNIDTTGSGGIDSNTAYRWIKIYPYNF</sequence>
<feature type="domain" description="Tox-MPTase3" evidence="1">
    <location>
        <begin position="19"/>
        <end position="156"/>
    </location>
</feature>
<accession>A0A929PVX8</accession>
<dbReference type="Proteomes" id="UP000622475">
    <property type="component" value="Unassembled WGS sequence"/>
</dbReference>
<dbReference type="Pfam" id="PF15639">
    <property type="entry name" value="Tox-MPTase3"/>
    <property type="match status" value="1"/>
</dbReference>
<organism evidence="2 3">
    <name type="scientific">Mucilaginibacter myungsuensis</name>
    <dbReference type="NCBI Taxonomy" id="649104"/>
    <lineage>
        <taxon>Bacteria</taxon>
        <taxon>Pseudomonadati</taxon>
        <taxon>Bacteroidota</taxon>
        <taxon>Sphingobacteriia</taxon>
        <taxon>Sphingobacteriales</taxon>
        <taxon>Sphingobacteriaceae</taxon>
        <taxon>Mucilaginibacter</taxon>
    </lineage>
</organism>
<name>A0A929PVX8_9SPHI</name>
<evidence type="ECO:0000259" key="1">
    <source>
        <dbReference type="Pfam" id="PF15639"/>
    </source>
</evidence>
<protein>
    <recommendedName>
        <fullName evidence="1">Tox-MPTase3 domain-containing protein</fullName>
    </recommendedName>
</protein>
<evidence type="ECO:0000313" key="3">
    <source>
        <dbReference type="Proteomes" id="UP000622475"/>
    </source>
</evidence>
<comment type="caution">
    <text evidence="2">The sequence shown here is derived from an EMBL/GenBank/DDBJ whole genome shotgun (WGS) entry which is preliminary data.</text>
</comment>
<dbReference type="InterPro" id="IPR028913">
    <property type="entry name" value="Tox-MPTase3_dom"/>
</dbReference>
<reference evidence="2" key="1">
    <citation type="submission" date="2020-10" db="EMBL/GenBank/DDBJ databases">
        <title>Mucilaginibacter mali sp. nov., isolated from rhizosphere soil of apple orchard.</title>
        <authorList>
            <person name="Lee J.-S."/>
            <person name="Kim H.S."/>
            <person name="Kim J.-S."/>
        </authorList>
    </citation>
    <scope>NUCLEOTIDE SEQUENCE</scope>
    <source>
        <strain evidence="2">KCTC 22746</strain>
    </source>
</reference>
<dbReference type="EMBL" id="JADFFL010000002">
    <property type="protein sequence ID" value="MBE9661491.1"/>
    <property type="molecule type" value="Genomic_DNA"/>
</dbReference>
<proteinExistence type="predicted"/>